<protein>
    <submittedName>
        <fullName evidence="1">Uncharacterized protein</fullName>
    </submittedName>
</protein>
<sequence>MRPMEFRVSGVPIWVLRDFEPQRYLGRPIGFRIPCGSGSAVESALGQAQAITSSMFVPWQRLDAFRTFVYPALNFSMRCGVLLMMDWRRLDDAIRPLVKRTLYLPTNAATNRAGAAP</sequence>
<dbReference type="VEuPathDB" id="VectorBase:LOC119168650"/>
<reference evidence="1" key="1">
    <citation type="journal article" date="2020" name="Cell">
        <title>Large-Scale Comparative Analyses of Tick Genomes Elucidate Their Genetic Diversity and Vector Capacities.</title>
        <authorList>
            <consortium name="Tick Genome and Microbiome Consortium (TIGMIC)"/>
            <person name="Jia N."/>
            <person name="Wang J."/>
            <person name="Shi W."/>
            <person name="Du L."/>
            <person name="Sun Y."/>
            <person name="Zhan W."/>
            <person name="Jiang J.F."/>
            <person name="Wang Q."/>
            <person name="Zhang B."/>
            <person name="Ji P."/>
            <person name="Bell-Sakyi L."/>
            <person name="Cui X.M."/>
            <person name="Yuan T.T."/>
            <person name="Jiang B.G."/>
            <person name="Yang W.F."/>
            <person name="Lam T.T."/>
            <person name="Chang Q.C."/>
            <person name="Ding S.J."/>
            <person name="Wang X.J."/>
            <person name="Zhu J.G."/>
            <person name="Ruan X.D."/>
            <person name="Zhao L."/>
            <person name="Wei J.T."/>
            <person name="Ye R.Z."/>
            <person name="Que T.C."/>
            <person name="Du C.H."/>
            <person name="Zhou Y.H."/>
            <person name="Cheng J.X."/>
            <person name="Dai P.F."/>
            <person name="Guo W.B."/>
            <person name="Han X.H."/>
            <person name="Huang E.J."/>
            <person name="Li L.F."/>
            <person name="Wei W."/>
            <person name="Gao Y.C."/>
            <person name="Liu J.Z."/>
            <person name="Shao H.Z."/>
            <person name="Wang X."/>
            <person name="Wang C.C."/>
            <person name="Yang T.C."/>
            <person name="Huo Q.B."/>
            <person name="Li W."/>
            <person name="Chen H.Y."/>
            <person name="Chen S.E."/>
            <person name="Zhou L.G."/>
            <person name="Ni X.B."/>
            <person name="Tian J.H."/>
            <person name="Sheng Y."/>
            <person name="Liu T."/>
            <person name="Pan Y.S."/>
            <person name="Xia L.Y."/>
            <person name="Li J."/>
            <person name="Zhao F."/>
            <person name="Cao W.C."/>
        </authorList>
    </citation>
    <scope>NUCLEOTIDE SEQUENCE</scope>
    <source>
        <strain evidence="1">Rmic-2018</strain>
    </source>
</reference>
<keyword evidence="2" id="KW-1185">Reference proteome</keyword>
<reference evidence="1" key="2">
    <citation type="submission" date="2021-09" db="EMBL/GenBank/DDBJ databases">
        <authorList>
            <person name="Jia N."/>
            <person name="Wang J."/>
            <person name="Shi W."/>
            <person name="Du L."/>
            <person name="Sun Y."/>
            <person name="Zhan W."/>
            <person name="Jiang J."/>
            <person name="Wang Q."/>
            <person name="Zhang B."/>
            <person name="Ji P."/>
            <person name="Sakyi L.B."/>
            <person name="Cui X."/>
            <person name="Yuan T."/>
            <person name="Jiang B."/>
            <person name="Yang W."/>
            <person name="Lam T.T.-Y."/>
            <person name="Chang Q."/>
            <person name="Ding S."/>
            <person name="Wang X."/>
            <person name="Zhu J."/>
            <person name="Ruan X."/>
            <person name="Zhao L."/>
            <person name="Wei J."/>
            <person name="Que T."/>
            <person name="Du C."/>
            <person name="Cheng J."/>
            <person name="Dai P."/>
            <person name="Han X."/>
            <person name="Huang E."/>
            <person name="Gao Y."/>
            <person name="Liu J."/>
            <person name="Shao H."/>
            <person name="Ye R."/>
            <person name="Li L."/>
            <person name="Wei W."/>
            <person name="Wang X."/>
            <person name="Wang C."/>
            <person name="Huo Q."/>
            <person name="Li W."/>
            <person name="Guo W."/>
            <person name="Chen H."/>
            <person name="Chen S."/>
            <person name="Zhou L."/>
            <person name="Zhou L."/>
            <person name="Ni X."/>
            <person name="Tian J."/>
            <person name="Zhou Y."/>
            <person name="Sheng Y."/>
            <person name="Liu T."/>
            <person name="Pan Y."/>
            <person name="Xia L."/>
            <person name="Li J."/>
            <person name="Zhao F."/>
            <person name="Cao W."/>
        </authorList>
    </citation>
    <scope>NUCLEOTIDE SEQUENCE</scope>
    <source>
        <strain evidence="1">Rmic-2018</strain>
        <tissue evidence="1">Larvae</tissue>
    </source>
</reference>
<organism evidence="1 2">
    <name type="scientific">Rhipicephalus microplus</name>
    <name type="common">Cattle tick</name>
    <name type="synonym">Boophilus microplus</name>
    <dbReference type="NCBI Taxonomy" id="6941"/>
    <lineage>
        <taxon>Eukaryota</taxon>
        <taxon>Metazoa</taxon>
        <taxon>Ecdysozoa</taxon>
        <taxon>Arthropoda</taxon>
        <taxon>Chelicerata</taxon>
        <taxon>Arachnida</taxon>
        <taxon>Acari</taxon>
        <taxon>Parasitiformes</taxon>
        <taxon>Ixodida</taxon>
        <taxon>Ixodoidea</taxon>
        <taxon>Ixodidae</taxon>
        <taxon>Rhipicephalinae</taxon>
        <taxon>Rhipicephalus</taxon>
        <taxon>Boophilus</taxon>
    </lineage>
</organism>
<gene>
    <name evidence="1" type="ORF">HPB51_001330</name>
</gene>
<name>A0A9J6DXS3_RHIMP</name>
<evidence type="ECO:0000313" key="2">
    <source>
        <dbReference type="Proteomes" id="UP000821866"/>
    </source>
</evidence>
<proteinExistence type="predicted"/>
<dbReference type="EMBL" id="JABSTU010000006">
    <property type="protein sequence ID" value="KAH8027015.1"/>
    <property type="molecule type" value="Genomic_DNA"/>
</dbReference>
<dbReference type="AlphaFoldDB" id="A0A9J6DXS3"/>
<evidence type="ECO:0000313" key="1">
    <source>
        <dbReference type="EMBL" id="KAH8027015.1"/>
    </source>
</evidence>
<accession>A0A9J6DXS3</accession>
<dbReference type="Proteomes" id="UP000821866">
    <property type="component" value="Chromosome 4"/>
</dbReference>
<comment type="caution">
    <text evidence="1">The sequence shown here is derived from an EMBL/GenBank/DDBJ whole genome shotgun (WGS) entry which is preliminary data.</text>
</comment>